<comment type="caution">
    <text evidence="3">The sequence shown here is derived from an EMBL/GenBank/DDBJ whole genome shotgun (WGS) entry which is preliminary data.</text>
</comment>
<keyword evidence="2" id="KW-1133">Transmembrane helix</keyword>
<name>A0A2J7ZRN9_9CHLO</name>
<gene>
    <name evidence="3" type="ORF">TSOC_011063</name>
</gene>
<evidence type="ECO:0000313" key="4">
    <source>
        <dbReference type="Proteomes" id="UP000236333"/>
    </source>
</evidence>
<proteinExistence type="predicted"/>
<feature type="region of interest" description="Disordered" evidence="1">
    <location>
        <begin position="1"/>
        <end position="39"/>
    </location>
</feature>
<dbReference type="Proteomes" id="UP000236333">
    <property type="component" value="Unassembled WGS sequence"/>
</dbReference>
<organism evidence="3 4">
    <name type="scientific">Tetrabaena socialis</name>
    <dbReference type="NCBI Taxonomy" id="47790"/>
    <lineage>
        <taxon>Eukaryota</taxon>
        <taxon>Viridiplantae</taxon>
        <taxon>Chlorophyta</taxon>
        <taxon>core chlorophytes</taxon>
        <taxon>Chlorophyceae</taxon>
        <taxon>CS clade</taxon>
        <taxon>Chlamydomonadales</taxon>
        <taxon>Tetrabaenaceae</taxon>
        <taxon>Tetrabaena</taxon>
    </lineage>
</organism>
<protein>
    <submittedName>
        <fullName evidence="3">Uncharacterized protein</fullName>
    </submittedName>
</protein>
<dbReference type="EMBL" id="PGGS01000572">
    <property type="protein sequence ID" value="PNH02933.1"/>
    <property type="molecule type" value="Genomic_DNA"/>
</dbReference>
<accession>A0A2J7ZRN9</accession>
<feature type="compositionally biased region" description="Low complexity" evidence="1">
    <location>
        <begin position="1"/>
        <end position="18"/>
    </location>
</feature>
<feature type="compositionally biased region" description="Pro residues" evidence="1">
    <location>
        <begin position="19"/>
        <end position="30"/>
    </location>
</feature>
<evidence type="ECO:0000313" key="3">
    <source>
        <dbReference type="EMBL" id="PNH02933.1"/>
    </source>
</evidence>
<feature type="transmembrane region" description="Helical" evidence="2">
    <location>
        <begin position="79"/>
        <end position="100"/>
    </location>
</feature>
<keyword evidence="2" id="KW-0472">Membrane</keyword>
<keyword evidence="2" id="KW-0812">Transmembrane</keyword>
<evidence type="ECO:0000256" key="2">
    <source>
        <dbReference type="SAM" id="Phobius"/>
    </source>
</evidence>
<dbReference type="AlphaFoldDB" id="A0A2J7ZRN9"/>
<reference evidence="3 4" key="1">
    <citation type="journal article" date="2017" name="Mol. Biol. Evol.">
        <title>The 4-celled Tetrabaena socialis nuclear genome reveals the essential components for genetic control of cell number at the origin of multicellularity in the volvocine lineage.</title>
        <authorList>
            <person name="Featherston J."/>
            <person name="Arakaki Y."/>
            <person name="Hanschen E.R."/>
            <person name="Ferris P.J."/>
            <person name="Michod R.E."/>
            <person name="Olson B.J.S.C."/>
            <person name="Nozaki H."/>
            <person name="Durand P.M."/>
        </authorList>
    </citation>
    <scope>NUCLEOTIDE SEQUENCE [LARGE SCALE GENOMIC DNA]</scope>
    <source>
        <strain evidence="3 4">NIES-571</strain>
    </source>
</reference>
<keyword evidence="4" id="KW-1185">Reference proteome</keyword>
<evidence type="ECO:0000256" key="1">
    <source>
        <dbReference type="SAM" id="MobiDB-lite"/>
    </source>
</evidence>
<sequence length="114" mass="10810">MTPGDAAPPALAASAAGTPPAPAAGTPPAPAEGAPPAAVLGAPAAPAAGALPAPAGGAPAAPPILIEYNLTEEKMTGTWAMAAVVIVALTACSTLLVAALDRPREGLQCELAMQ</sequence>